<dbReference type="SUPFAM" id="SSF52540">
    <property type="entry name" value="P-loop containing nucleoside triphosphate hydrolases"/>
    <property type="match status" value="1"/>
</dbReference>
<feature type="binding site" evidence="10">
    <location>
        <begin position="10"/>
        <end position="17"/>
    </location>
    <ligand>
        <name>ATP</name>
        <dbReference type="ChEBI" id="CHEBI:30616"/>
    </ligand>
</feature>
<dbReference type="PANTHER" id="PTHR11088:SF60">
    <property type="entry name" value="TRNA DIMETHYLALLYLTRANSFERASE"/>
    <property type="match status" value="1"/>
</dbReference>
<reference evidence="14 15" key="1">
    <citation type="journal article" date="2013" name="PLoS ONE">
        <title>Genomic analysis of Melioribacter roseus, facultatively anaerobic organotrophic bacterium representing a novel deep lineage within Bacteriodetes/Chlorobi group.</title>
        <authorList>
            <person name="Kadnikov V.V."/>
            <person name="Mardanov A.V."/>
            <person name="Podosokorskaya O.A."/>
            <person name="Gavrilov S.N."/>
            <person name="Kublanov I.V."/>
            <person name="Beletsky A.V."/>
            <person name="Bonch-Osmolovskaya E.A."/>
            <person name="Ravin N.V."/>
        </authorList>
    </citation>
    <scope>NUCLEOTIDE SEQUENCE [LARGE SCALE GENOMIC DNA]</scope>
    <source>
        <strain evidence="15">JCM 17771 / P3M-2</strain>
    </source>
</reference>
<feature type="site" description="Interaction with substrate tRNA" evidence="10">
    <location>
        <position position="123"/>
    </location>
</feature>
<dbReference type="EC" id="2.5.1.75" evidence="10"/>
<evidence type="ECO:0000256" key="2">
    <source>
        <dbReference type="ARBA" id="ARBA00003213"/>
    </source>
</evidence>
<dbReference type="HOGENOM" id="CLU_032616_0_1_10"/>
<name>I6Z7R0_MELRP</name>
<comment type="catalytic activity">
    <reaction evidence="9 10 11">
        <text>adenosine(37) in tRNA + dimethylallyl diphosphate = N(6)-dimethylallyladenosine(37) in tRNA + diphosphate</text>
        <dbReference type="Rhea" id="RHEA:26482"/>
        <dbReference type="Rhea" id="RHEA-COMP:10162"/>
        <dbReference type="Rhea" id="RHEA-COMP:10375"/>
        <dbReference type="ChEBI" id="CHEBI:33019"/>
        <dbReference type="ChEBI" id="CHEBI:57623"/>
        <dbReference type="ChEBI" id="CHEBI:74411"/>
        <dbReference type="ChEBI" id="CHEBI:74415"/>
        <dbReference type="EC" id="2.5.1.75"/>
    </reaction>
</comment>
<dbReference type="GO" id="GO:0052381">
    <property type="term" value="F:tRNA dimethylallyltransferase activity"/>
    <property type="evidence" value="ECO:0007669"/>
    <property type="project" value="UniProtKB-UniRule"/>
</dbReference>
<dbReference type="eggNOG" id="COG0324">
    <property type="taxonomic scope" value="Bacteria"/>
</dbReference>
<comment type="subunit">
    <text evidence="10">Monomer.</text>
</comment>
<evidence type="ECO:0000256" key="3">
    <source>
        <dbReference type="ARBA" id="ARBA00005842"/>
    </source>
</evidence>
<evidence type="ECO:0000256" key="1">
    <source>
        <dbReference type="ARBA" id="ARBA00001946"/>
    </source>
</evidence>
<sequence length="305" mass="35640">MAGKVILIVGPTCSGKTKLSLKLAEVLNTEIISADSRQIYKYLNIGTAKPSDEELKTIKHHFIDYLEPDIDYNVSRYEKESLQIISELINNNKVPVVAGGSGLYIKAIVDGIFDTADTDEEYRAYLKDMKDRYGNEYIYGMLEKIDPLSARTMLPQNWKRVIRALEVYHLTGKSIVELQKEYIRKTDFEFLLFGLLWDRKRLYDNIETRVDDMIERGLISEVENILSMGYNEKLNSLNTVGYKEIINYLKGNLTLEEAIGLVKRNTRRYAKRQMTWFRKDERIEWLNVEKNEDIDRHINYILSKI</sequence>
<dbReference type="GO" id="GO:0005524">
    <property type="term" value="F:ATP binding"/>
    <property type="evidence" value="ECO:0007669"/>
    <property type="project" value="UniProtKB-UniRule"/>
</dbReference>
<comment type="cofactor">
    <cofactor evidence="1 10">
        <name>Mg(2+)</name>
        <dbReference type="ChEBI" id="CHEBI:18420"/>
    </cofactor>
</comment>
<evidence type="ECO:0000256" key="6">
    <source>
        <dbReference type="ARBA" id="ARBA00022741"/>
    </source>
</evidence>
<protein>
    <recommendedName>
        <fullName evidence="10">tRNA dimethylallyltransferase</fullName>
        <ecNumber evidence="10">2.5.1.75</ecNumber>
    </recommendedName>
    <alternativeName>
        <fullName evidence="10">Dimethylallyl diphosphate:tRNA dimethylallyltransferase</fullName>
        <shortName evidence="10">DMAPP:tRNA dimethylallyltransferase</shortName>
        <shortName evidence="10">DMATase</shortName>
    </alternativeName>
    <alternativeName>
        <fullName evidence="10">Isopentenyl-diphosphate:tRNA isopentenyltransferase</fullName>
        <shortName evidence="10">IPP transferase</shortName>
        <shortName evidence="10">IPPT</shortName>
        <shortName evidence="10">IPTase</shortName>
    </alternativeName>
</protein>
<accession>I6Z7R0</accession>
<dbReference type="InterPro" id="IPR039657">
    <property type="entry name" value="Dimethylallyltransferase"/>
</dbReference>
<keyword evidence="8 10" id="KW-0460">Magnesium</keyword>
<comment type="caution">
    <text evidence="10">Lacks conserved residue(s) required for the propagation of feature annotation.</text>
</comment>
<evidence type="ECO:0000256" key="13">
    <source>
        <dbReference type="RuleBase" id="RU003785"/>
    </source>
</evidence>
<feature type="region of interest" description="Interaction with substrate tRNA" evidence="10">
    <location>
        <begin position="35"/>
        <end position="38"/>
    </location>
</feature>
<dbReference type="Gene3D" id="3.40.50.300">
    <property type="entry name" value="P-loop containing nucleotide triphosphate hydrolases"/>
    <property type="match status" value="1"/>
</dbReference>
<dbReference type="AlphaFoldDB" id="I6Z7R0"/>
<organism evidence="14 15">
    <name type="scientific">Melioribacter roseus (strain DSM 23840 / JCM 17771 / VKM B-2668 / P3M-2)</name>
    <dbReference type="NCBI Taxonomy" id="1191523"/>
    <lineage>
        <taxon>Bacteria</taxon>
        <taxon>Pseudomonadati</taxon>
        <taxon>Ignavibacteriota</taxon>
        <taxon>Ignavibacteria</taxon>
        <taxon>Ignavibacteriales</taxon>
        <taxon>Melioribacteraceae</taxon>
        <taxon>Melioribacter</taxon>
    </lineage>
</organism>
<evidence type="ECO:0000256" key="9">
    <source>
        <dbReference type="ARBA" id="ARBA00049563"/>
    </source>
</evidence>
<feature type="site" description="Interaction with substrate tRNA" evidence="10">
    <location>
        <position position="101"/>
    </location>
</feature>
<dbReference type="Gene3D" id="1.10.20.140">
    <property type="match status" value="1"/>
</dbReference>
<dbReference type="EMBL" id="CP003557">
    <property type="protein sequence ID" value="AFN75200.1"/>
    <property type="molecule type" value="Genomic_DNA"/>
</dbReference>
<comment type="similarity">
    <text evidence="3 10 13">Belongs to the IPP transferase family.</text>
</comment>
<keyword evidence="5 10" id="KW-0819">tRNA processing</keyword>
<evidence type="ECO:0000313" key="15">
    <source>
        <dbReference type="Proteomes" id="UP000009011"/>
    </source>
</evidence>
<dbReference type="PATRIC" id="fig|1191523.3.peg.2083"/>
<evidence type="ECO:0000256" key="11">
    <source>
        <dbReference type="RuleBase" id="RU003783"/>
    </source>
</evidence>
<comment type="function">
    <text evidence="2 10 12">Catalyzes the transfer of a dimethylallyl group onto the adenine at position 37 in tRNAs that read codons beginning with uridine, leading to the formation of N6-(dimethylallyl)adenosine (i(6)A).</text>
</comment>
<dbReference type="InterPro" id="IPR027417">
    <property type="entry name" value="P-loop_NTPase"/>
</dbReference>
<evidence type="ECO:0000256" key="5">
    <source>
        <dbReference type="ARBA" id="ARBA00022694"/>
    </source>
</evidence>
<keyword evidence="6 10" id="KW-0547">Nucleotide-binding</keyword>
<evidence type="ECO:0000313" key="14">
    <source>
        <dbReference type="EMBL" id="AFN75200.1"/>
    </source>
</evidence>
<keyword evidence="15" id="KW-1185">Reference proteome</keyword>
<dbReference type="Pfam" id="PF01715">
    <property type="entry name" value="IPPT"/>
    <property type="match status" value="1"/>
</dbReference>
<dbReference type="OrthoDB" id="9776390at2"/>
<evidence type="ECO:0000256" key="7">
    <source>
        <dbReference type="ARBA" id="ARBA00022840"/>
    </source>
</evidence>
<evidence type="ECO:0000256" key="10">
    <source>
        <dbReference type="HAMAP-Rule" id="MF_00185"/>
    </source>
</evidence>
<keyword evidence="4 10" id="KW-0808">Transferase</keyword>
<evidence type="ECO:0000256" key="4">
    <source>
        <dbReference type="ARBA" id="ARBA00022679"/>
    </source>
</evidence>
<dbReference type="PANTHER" id="PTHR11088">
    <property type="entry name" value="TRNA DIMETHYLALLYLTRANSFERASE"/>
    <property type="match status" value="1"/>
</dbReference>
<proteinExistence type="inferred from homology"/>
<keyword evidence="7 10" id="KW-0067">ATP-binding</keyword>
<feature type="binding site" evidence="10">
    <location>
        <begin position="12"/>
        <end position="17"/>
    </location>
    <ligand>
        <name>substrate</name>
    </ligand>
</feature>
<dbReference type="RefSeq" id="WP_014856632.1">
    <property type="nucleotide sequence ID" value="NC_018178.1"/>
</dbReference>
<evidence type="ECO:0000256" key="8">
    <source>
        <dbReference type="ARBA" id="ARBA00022842"/>
    </source>
</evidence>
<evidence type="ECO:0000256" key="12">
    <source>
        <dbReference type="RuleBase" id="RU003784"/>
    </source>
</evidence>
<dbReference type="STRING" id="1191523.MROS_1968"/>
<gene>
    <name evidence="10" type="primary">miaA</name>
    <name evidence="14" type="ordered locus">MROS_1968</name>
</gene>
<dbReference type="HAMAP" id="MF_00185">
    <property type="entry name" value="IPP_trans"/>
    <property type="match status" value="1"/>
</dbReference>
<dbReference type="InterPro" id="IPR018022">
    <property type="entry name" value="IPT"/>
</dbReference>
<dbReference type="KEGG" id="mro:MROS_1968"/>
<dbReference type="Proteomes" id="UP000009011">
    <property type="component" value="Chromosome"/>
</dbReference>
<dbReference type="NCBIfam" id="TIGR00174">
    <property type="entry name" value="miaA"/>
    <property type="match status" value="1"/>
</dbReference>
<dbReference type="GO" id="GO:0006400">
    <property type="term" value="P:tRNA modification"/>
    <property type="evidence" value="ECO:0007669"/>
    <property type="project" value="TreeGrafter"/>
</dbReference>